<dbReference type="InterPro" id="IPR040264">
    <property type="entry name" value="T15H9.4-like"/>
</dbReference>
<keyword evidence="4" id="KW-1185">Reference proteome</keyword>
<name>W2SG40_NECAM</name>
<feature type="domain" description="PDZ" evidence="2">
    <location>
        <begin position="29"/>
        <end position="84"/>
    </location>
</feature>
<dbReference type="InterPro" id="IPR036034">
    <property type="entry name" value="PDZ_sf"/>
</dbReference>
<gene>
    <name evidence="3" type="ORF">NECAME_15752</name>
</gene>
<evidence type="ECO:0000256" key="1">
    <source>
        <dbReference type="SAM" id="MobiDB-lite"/>
    </source>
</evidence>
<dbReference type="PANTHER" id="PTHR31327:SF5">
    <property type="entry name" value="PDZ DOMAIN-CONTAINING PROTEIN"/>
    <property type="match status" value="1"/>
</dbReference>
<dbReference type="SUPFAM" id="SSF50156">
    <property type="entry name" value="PDZ domain-like"/>
    <property type="match status" value="1"/>
</dbReference>
<reference evidence="4" key="1">
    <citation type="journal article" date="2014" name="Nat. Genet.">
        <title>Genome of the human hookworm Necator americanus.</title>
        <authorList>
            <person name="Tang Y.T."/>
            <person name="Gao X."/>
            <person name="Rosa B.A."/>
            <person name="Abubucker S."/>
            <person name="Hallsworth-Pepin K."/>
            <person name="Martin J."/>
            <person name="Tyagi R."/>
            <person name="Heizer E."/>
            <person name="Zhang X."/>
            <person name="Bhonagiri-Palsikar V."/>
            <person name="Minx P."/>
            <person name="Warren W.C."/>
            <person name="Wang Q."/>
            <person name="Zhan B."/>
            <person name="Hotez P.J."/>
            <person name="Sternberg P.W."/>
            <person name="Dougall A."/>
            <person name="Gaze S.T."/>
            <person name="Mulvenna J."/>
            <person name="Sotillo J."/>
            <person name="Ranganathan S."/>
            <person name="Rabelo E.M."/>
            <person name="Wilson R.K."/>
            <person name="Felgner P.L."/>
            <person name="Bethony J."/>
            <person name="Hawdon J.M."/>
            <person name="Gasser R.B."/>
            <person name="Loukas A."/>
            <person name="Mitreva M."/>
        </authorList>
    </citation>
    <scope>NUCLEOTIDE SEQUENCE [LARGE SCALE GENOMIC DNA]</scope>
</reference>
<proteinExistence type="predicted"/>
<dbReference type="EMBL" id="KI669241">
    <property type="protein sequence ID" value="ETN68565.1"/>
    <property type="molecule type" value="Genomic_DNA"/>
</dbReference>
<sequence length="148" mass="15917">MYQKILSRFQHSPTAEPLAAVKPGCELFEVTITWRSGGTPIGLLIHRNFSGRVVVAMVESGCTASKVVKPGDVLVKVNDKEVNDRDVARKLIMESINSSKRVSLTLERLTFSTAGTPPLPSPRQQGSSVPSSKVPDASGLKSVSLTRS</sequence>
<accession>W2SG40</accession>
<feature type="region of interest" description="Disordered" evidence="1">
    <location>
        <begin position="112"/>
        <end position="148"/>
    </location>
</feature>
<evidence type="ECO:0000259" key="2">
    <source>
        <dbReference type="PROSITE" id="PS50106"/>
    </source>
</evidence>
<feature type="compositionally biased region" description="Polar residues" evidence="1">
    <location>
        <begin position="122"/>
        <end position="131"/>
    </location>
</feature>
<dbReference type="AlphaFoldDB" id="W2SG40"/>
<evidence type="ECO:0000313" key="3">
    <source>
        <dbReference type="EMBL" id="ETN68565.1"/>
    </source>
</evidence>
<dbReference type="Gene3D" id="2.30.42.10">
    <property type="match status" value="1"/>
</dbReference>
<dbReference type="KEGG" id="nai:NECAME_15752"/>
<dbReference type="Proteomes" id="UP000053676">
    <property type="component" value="Unassembled WGS sequence"/>
</dbReference>
<dbReference type="InterPro" id="IPR001478">
    <property type="entry name" value="PDZ"/>
</dbReference>
<dbReference type="OrthoDB" id="5852987at2759"/>
<protein>
    <recommendedName>
        <fullName evidence="2">PDZ domain-containing protein</fullName>
    </recommendedName>
</protein>
<dbReference type="Pfam" id="PF13180">
    <property type="entry name" value="PDZ_2"/>
    <property type="match status" value="1"/>
</dbReference>
<organism evidence="3 4">
    <name type="scientific">Necator americanus</name>
    <name type="common">Human hookworm</name>
    <dbReference type="NCBI Taxonomy" id="51031"/>
    <lineage>
        <taxon>Eukaryota</taxon>
        <taxon>Metazoa</taxon>
        <taxon>Ecdysozoa</taxon>
        <taxon>Nematoda</taxon>
        <taxon>Chromadorea</taxon>
        <taxon>Rhabditida</taxon>
        <taxon>Rhabditina</taxon>
        <taxon>Rhabditomorpha</taxon>
        <taxon>Strongyloidea</taxon>
        <taxon>Ancylostomatidae</taxon>
        <taxon>Bunostominae</taxon>
        <taxon>Necator</taxon>
    </lineage>
</organism>
<dbReference type="PROSITE" id="PS50106">
    <property type="entry name" value="PDZ"/>
    <property type="match status" value="1"/>
</dbReference>
<dbReference type="SMART" id="SM00228">
    <property type="entry name" value="PDZ"/>
    <property type="match status" value="1"/>
</dbReference>
<dbReference type="PANTHER" id="PTHR31327">
    <property type="entry name" value="SPERM MEIOSIS PDZ DOMAIN CONTAINING PROTEINS-RELATED"/>
    <property type="match status" value="1"/>
</dbReference>
<evidence type="ECO:0000313" key="4">
    <source>
        <dbReference type="Proteomes" id="UP000053676"/>
    </source>
</evidence>